<feature type="domain" description="DUF3991" evidence="2">
    <location>
        <begin position="141"/>
        <end position="209"/>
    </location>
</feature>
<evidence type="ECO:0000259" key="2">
    <source>
        <dbReference type="Pfam" id="PF13154"/>
    </source>
</evidence>
<dbReference type="Proteomes" id="UP000032675">
    <property type="component" value="Unassembled WGS sequence"/>
</dbReference>
<evidence type="ECO:0000313" key="3">
    <source>
        <dbReference type="EMBL" id="GAN97179.1"/>
    </source>
</evidence>
<name>A0A0D6Q162_KOMEU</name>
<dbReference type="AlphaFoldDB" id="A0A0D6Q162"/>
<accession>A0A0D6Q162</accession>
<evidence type="ECO:0000313" key="4">
    <source>
        <dbReference type="Proteomes" id="UP000032675"/>
    </source>
</evidence>
<gene>
    <name evidence="3" type="ORF">Geu3261_0150_009</name>
</gene>
<feature type="compositionally biased region" description="Low complexity" evidence="1">
    <location>
        <begin position="384"/>
        <end position="399"/>
    </location>
</feature>
<dbReference type="Pfam" id="PF13155">
    <property type="entry name" value="Toprim_2"/>
    <property type="match status" value="1"/>
</dbReference>
<dbReference type="EMBL" id="BANI01000132">
    <property type="protein sequence ID" value="GAN97179.1"/>
    <property type="molecule type" value="Genomic_DNA"/>
</dbReference>
<protein>
    <recommendedName>
        <fullName evidence="2">DUF3991 domain-containing protein</fullName>
    </recommendedName>
</protein>
<organism evidence="3 4">
    <name type="scientific">Komagataeibacter europaeus NBRC 3261</name>
    <dbReference type="NCBI Taxonomy" id="1234669"/>
    <lineage>
        <taxon>Bacteria</taxon>
        <taxon>Pseudomonadati</taxon>
        <taxon>Pseudomonadota</taxon>
        <taxon>Alphaproteobacteria</taxon>
        <taxon>Acetobacterales</taxon>
        <taxon>Acetobacteraceae</taxon>
        <taxon>Komagataeibacter</taxon>
    </lineage>
</organism>
<comment type="caution">
    <text evidence="3">The sequence shown here is derived from an EMBL/GenBank/DDBJ whole genome shotgun (WGS) entry which is preliminary data.</text>
</comment>
<dbReference type="InterPro" id="IPR025054">
    <property type="entry name" value="DUF3991"/>
</dbReference>
<reference evidence="3 4" key="1">
    <citation type="submission" date="2012-11" db="EMBL/GenBank/DDBJ databases">
        <title>Whole genome sequence of Gluconacetobacter europaeus NBRC3261.</title>
        <authorList>
            <person name="Azuma Y."/>
            <person name="Higashiura N."/>
            <person name="Hirakawa H."/>
            <person name="Matsushita K."/>
        </authorList>
    </citation>
    <scope>NUCLEOTIDE SEQUENCE [LARGE SCALE GENOMIC DNA]</scope>
    <source>
        <strain evidence="3 4">NBRC 3261</strain>
    </source>
</reference>
<feature type="region of interest" description="Disordered" evidence="1">
    <location>
        <begin position="345"/>
        <end position="399"/>
    </location>
</feature>
<proteinExistence type="predicted"/>
<evidence type="ECO:0000256" key="1">
    <source>
        <dbReference type="SAM" id="MobiDB-lite"/>
    </source>
</evidence>
<dbReference type="RefSeq" id="WP_048851752.1">
    <property type="nucleotide sequence ID" value="NZ_BANI01000132.1"/>
</dbReference>
<dbReference type="Pfam" id="PF13154">
    <property type="entry name" value="DUF3991"/>
    <property type="match status" value="1"/>
</dbReference>
<feature type="compositionally biased region" description="Polar residues" evidence="1">
    <location>
        <begin position="345"/>
        <end position="356"/>
    </location>
</feature>
<sequence>MAYTSSPEAQQRELDELRNAVNCAVVLEKAGFRLDRQATAQRSARNLKFRRDSEAIIVNHDGKGWWDPKGDGKGDVFKLVQYLDPSKNLGHVRQELRALIGRSPTLEVVERTKGAADRPRRDPAELWNRRTAPGQGTAAWRYLTEIRGLPDHIVAIAGQQGALKEGPHGTAWFGHRDADGQFTGMEMRGPDYKGFSTGGVGKRLFGFRADGGEAPVTRLVVTEAAIDALSFAALDRFQKGTLYTSTGGGMSPESEANLKRVMMKVAAQPDARLVVAVDNDLQGDRYAGKFAAMAQDVGLWSGRVSPKGPGEDWNAVLRTRREGMQAGSVPVAPLCRLSEVLGSGSKAQPETVSPSWLGQAEAHGTQRPPRVSDASLPASSEPVGKPAGPRSGSSPGLSL</sequence>
<dbReference type="Gene3D" id="3.40.1360.10">
    <property type="match status" value="1"/>
</dbReference>